<proteinExistence type="predicted"/>
<evidence type="ECO:0000256" key="1">
    <source>
        <dbReference type="SAM" id="Phobius"/>
    </source>
</evidence>
<evidence type="ECO:0000313" key="2">
    <source>
        <dbReference type="EMBL" id="SFC23764.1"/>
    </source>
</evidence>
<feature type="transmembrane region" description="Helical" evidence="1">
    <location>
        <begin position="292"/>
        <end position="312"/>
    </location>
</feature>
<keyword evidence="1" id="KW-0472">Membrane</keyword>
<dbReference type="Proteomes" id="UP000199612">
    <property type="component" value="Unassembled WGS sequence"/>
</dbReference>
<keyword evidence="3" id="KW-1185">Reference proteome</keyword>
<dbReference type="OrthoDB" id="116789at2"/>
<feature type="transmembrane region" description="Helical" evidence="1">
    <location>
        <begin position="245"/>
        <end position="267"/>
    </location>
</feature>
<dbReference type="EMBL" id="FOLT01000004">
    <property type="protein sequence ID" value="SFC23764.1"/>
    <property type="molecule type" value="Genomic_DNA"/>
</dbReference>
<gene>
    <name evidence="2" type="ORF">SAMN04488102_10483</name>
</gene>
<dbReference type="RefSeq" id="WP_091529334.1">
    <property type="nucleotide sequence ID" value="NZ_FOLT01000004.1"/>
</dbReference>
<keyword evidence="1" id="KW-1133">Transmembrane helix</keyword>
<feature type="transmembrane region" description="Helical" evidence="1">
    <location>
        <begin position="174"/>
        <end position="191"/>
    </location>
</feature>
<feature type="transmembrane region" description="Helical" evidence="1">
    <location>
        <begin position="76"/>
        <end position="104"/>
    </location>
</feature>
<name>A0A1I1HIG2_9LACT</name>
<dbReference type="STRING" id="753702.SAMN04488102_10483"/>
<feature type="transmembrane region" description="Helical" evidence="1">
    <location>
        <begin position="215"/>
        <end position="233"/>
    </location>
</feature>
<dbReference type="AlphaFoldDB" id="A0A1I1HIG2"/>
<evidence type="ECO:0000313" key="3">
    <source>
        <dbReference type="Proteomes" id="UP000199612"/>
    </source>
</evidence>
<organism evidence="2 3">
    <name type="scientific">Alkalibacterium subtropicum</name>
    <dbReference type="NCBI Taxonomy" id="753702"/>
    <lineage>
        <taxon>Bacteria</taxon>
        <taxon>Bacillati</taxon>
        <taxon>Bacillota</taxon>
        <taxon>Bacilli</taxon>
        <taxon>Lactobacillales</taxon>
        <taxon>Carnobacteriaceae</taxon>
        <taxon>Alkalibacterium</taxon>
    </lineage>
</organism>
<sequence>MIERYIYAVTRELPEKSRKETAEELRVLINYRLDKADKTLSEEERIDKVLRELGNPRKMADRFRGRERYLIGPKYFYKYLFVLKIVVLSIIIGISVVSGLAVLFSTESFVEVISGYLVTLFSAVLQGVVWVTGIFVLLEYNDVSVEPGKEQEEWDPSKLPSLPKGKDRISRVESVFSIVFTTLFLLLFFFLRDRIGIYYRSGGEYGFIPLLDVEAVSLFEFLIFFIFILNITVELIKLIKGRWTITVAGLTSILNIISAAISIYIIYYMDIWHSQFIERFEEFMPLSFERSLVFTIVIIIIVTLIEALASLYKGIKYSS</sequence>
<protein>
    <submittedName>
        <fullName evidence="2">Uncharacterized protein</fullName>
    </submittedName>
</protein>
<keyword evidence="1" id="KW-0812">Transmembrane</keyword>
<feature type="transmembrane region" description="Helical" evidence="1">
    <location>
        <begin position="116"/>
        <end position="138"/>
    </location>
</feature>
<reference evidence="3" key="1">
    <citation type="submission" date="2016-10" db="EMBL/GenBank/DDBJ databases">
        <authorList>
            <person name="Varghese N."/>
            <person name="Submissions S."/>
        </authorList>
    </citation>
    <scope>NUCLEOTIDE SEQUENCE [LARGE SCALE GENOMIC DNA]</scope>
    <source>
        <strain evidence="3">DSM 23664</strain>
    </source>
</reference>
<accession>A0A1I1HIG2</accession>